<evidence type="ECO:0000313" key="1">
    <source>
        <dbReference type="EMBL" id="KKL79249.1"/>
    </source>
</evidence>
<accession>A0A0F9EYZ0</accession>
<organism evidence="1">
    <name type="scientific">marine sediment metagenome</name>
    <dbReference type="NCBI Taxonomy" id="412755"/>
    <lineage>
        <taxon>unclassified sequences</taxon>
        <taxon>metagenomes</taxon>
        <taxon>ecological metagenomes</taxon>
    </lineage>
</organism>
<gene>
    <name evidence="1" type="ORF">LCGC14_2016710</name>
</gene>
<dbReference type="EMBL" id="LAZR01023225">
    <property type="protein sequence ID" value="KKL79249.1"/>
    <property type="molecule type" value="Genomic_DNA"/>
</dbReference>
<feature type="non-terminal residue" evidence="1">
    <location>
        <position position="78"/>
    </location>
</feature>
<sequence>MKIELNEKEIQDQVSKAIVESAIGKTIIKSINEYISGYRAHEIIDDAIGSQVKLIIRQVLLDDFSDIIKEKMKEELLK</sequence>
<dbReference type="AlphaFoldDB" id="A0A0F9EYZ0"/>
<comment type="caution">
    <text evidence="1">The sequence shown here is derived from an EMBL/GenBank/DDBJ whole genome shotgun (WGS) entry which is preliminary data.</text>
</comment>
<reference evidence="1" key="1">
    <citation type="journal article" date="2015" name="Nature">
        <title>Complex archaea that bridge the gap between prokaryotes and eukaryotes.</title>
        <authorList>
            <person name="Spang A."/>
            <person name="Saw J.H."/>
            <person name="Jorgensen S.L."/>
            <person name="Zaremba-Niedzwiedzka K."/>
            <person name="Martijn J."/>
            <person name="Lind A.E."/>
            <person name="van Eijk R."/>
            <person name="Schleper C."/>
            <person name="Guy L."/>
            <person name="Ettema T.J."/>
        </authorList>
    </citation>
    <scope>NUCLEOTIDE SEQUENCE</scope>
</reference>
<proteinExistence type="predicted"/>
<name>A0A0F9EYZ0_9ZZZZ</name>
<protein>
    <submittedName>
        <fullName evidence="1">Uncharacterized protein</fullName>
    </submittedName>
</protein>